<dbReference type="Proteomes" id="UP000193498">
    <property type="component" value="Unassembled WGS sequence"/>
</dbReference>
<dbReference type="InParanoid" id="A0A1Y1XSE7"/>
<gene>
    <name evidence="1" type="ORF">K493DRAFT_306411</name>
</gene>
<keyword evidence="2" id="KW-1185">Reference proteome</keyword>
<accession>A0A1Y1XSE7</accession>
<comment type="caution">
    <text evidence="1">The sequence shown here is derived from an EMBL/GenBank/DDBJ whole genome shotgun (WGS) entry which is preliminary data.</text>
</comment>
<evidence type="ECO:0000313" key="2">
    <source>
        <dbReference type="Proteomes" id="UP000193498"/>
    </source>
</evidence>
<protein>
    <submittedName>
        <fullName evidence="1">Uncharacterized protein</fullName>
    </submittedName>
</protein>
<reference evidence="1 2" key="1">
    <citation type="submission" date="2016-07" db="EMBL/GenBank/DDBJ databases">
        <title>Pervasive Adenine N6-methylation of Active Genes in Fungi.</title>
        <authorList>
            <consortium name="DOE Joint Genome Institute"/>
            <person name="Mondo S.J."/>
            <person name="Dannebaum R.O."/>
            <person name="Kuo R.C."/>
            <person name="Labutti K."/>
            <person name="Haridas S."/>
            <person name="Kuo A."/>
            <person name="Salamov A."/>
            <person name="Ahrendt S.R."/>
            <person name="Lipzen A."/>
            <person name="Sullivan W."/>
            <person name="Andreopoulos W.B."/>
            <person name="Clum A."/>
            <person name="Lindquist E."/>
            <person name="Daum C."/>
            <person name="Ramamoorthy G.K."/>
            <person name="Gryganskyi A."/>
            <person name="Culley D."/>
            <person name="Magnuson J.K."/>
            <person name="James T.Y."/>
            <person name="O'Malley M.A."/>
            <person name="Stajich J.E."/>
            <person name="Spatafora J.W."/>
            <person name="Visel A."/>
            <person name="Grigoriev I.V."/>
        </authorList>
    </citation>
    <scope>NUCLEOTIDE SEQUENCE [LARGE SCALE GENOMIC DNA]</scope>
    <source>
        <strain evidence="1 2">CBS 931.73</strain>
    </source>
</reference>
<proteinExistence type="predicted"/>
<sequence>MVELILSISLLSIIVQLQQTILLGSAMVTMFVECKKVAATSKQNVHQHLNMTTSLKRMVMMRNIWIRVRSKEWLKPSVSEGQESQLMDDAQCGDNCVVEDEQYKPLEETQYQYYEDAEVSKV</sequence>
<dbReference type="AlphaFoldDB" id="A0A1Y1XSE7"/>
<name>A0A1Y1XSE7_9FUNG</name>
<dbReference type="EMBL" id="MCFE01000509">
    <property type="protein sequence ID" value="ORX88677.1"/>
    <property type="molecule type" value="Genomic_DNA"/>
</dbReference>
<evidence type="ECO:0000313" key="1">
    <source>
        <dbReference type="EMBL" id="ORX88677.1"/>
    </source>
</evidence>
<organism evidence="1 2">
    <name type="scientific">Basidiobolus meristosporus CBS 931.73</name>
    <dbReference type="NCBI Taxonomy" id="1314790"/>
    <lineage>
        <taxon>Eukaryota</taxon>
        <taxon>Fungi</taxon>
        <taxon>Fungi incertae sedis</taxon>
        <taxon>Zoopagomycota</taxon>
        <taxon>Entomophthoromycotina</taxon>
        <taxon>Basidiobolomycetes</taxon>
        <taxon>Basidiobolales</taxon>
        <taxon>Basidiobolaceae</taxon>
        <taxon>Basidiobolus</taxon>
    </lineage>
</organism>